<dbReference type="InterPro" id="IPR013324">
    <property type="entry name" value="RNA_pol_sigma_r3/r4-like"/>
</dbReference>
<name>A0A2A9F9Q9_9PSEU</name>
<gene>
    <name evidence="2" type="ORF">ATK36_3168</name>
</gene>
<dbReference type="InterPro" id="IPR036388">
    <property type="entry name" value="WH-like_DNA-bd_sf"/>
</dbReference>
<dbReference type="GO" id="GO:0003700">
    <property type="term" value="F:DNA-binding transcription factor activity"/>
    <property type="evidence" value="ECO:0007669"/>
    <property type="project" value="InterPro"/>
</dbReference>
<dbReference type="InterPro" id="IPR007630">
    <property type="entry name" value="RNA_pol_sigma70_r4"/>
</dbReference>
<dbReference type="AlphaFoldDB" id="A0A2A9F9Q9"/>
<comment type="caution">
    <text evidence="2">The sequence shown here is derived from an EMBL/GenBank/DDBJ whole genome shotgun (WGS) entry which is preliminary data.</text>
</comment>
<sequence>MSTGTTQQGALATTFREQMDANRPVQAQGAALPGHLARLASNVLAGNAHADHRDTPDLVSAAAGGDRAAELPLYVRAAADLERTAARATGDSALGREDLHQEAAIRLIQDSRSGMISEKFGGKVGPYIGRAIRRHLVDLVDSQRPGRPPIPGRERRRLREALNATMTTAYTYDTVAAVQYARAQFGWTLRHFWTVHGSVFGTPVQWGDAATGGGLTFAETTADPAAADEFDRAEHRVTVRRLIDRADLTARENDIINAVYGFTGTAATTEEAAALLGMSSRHVKRLRASALTKLMHAASDIGLAGAEAPTADIAPIICQQRRHVSVPCLT</sequence>
<dbReference type="SUPFAM" id="SSF88946">
    <property type="entry name" value="Sigma2 domain of RNA polymerase sigma factors"/>
    <property type="match status" value="1"/>
</dbReference>
<organism evidence="2 3">
    <name type="scientific">Amycolatopsis sulphurea</name>
    <dbReference type="NCBI Taxonomy" id="76022"/>
    <lineage>
        <taxon>Bacteria</taxon>
        <taxon>Bacillati</taxon>
        <taxon>Actinomycetota</taxon>
        <taxon>Actinomycetes</taxon>
        <taxon>Pseudonocardiales</taxon>
        <taxon>Pseudonocardiaceae</taxon>
        <taxon>Amycolatopsis</taxon>
    </lineage>
</organism>
<reference evidence="2 3" key="1">
    <citation type="submission" date="2017-10" db="EMBL/GenBank/DDBJ databases">
        <title>Sequencing the genomes of 1000 actinobacteria strains.</title>
        <authorList>
            <person name="Klenk H.-P."/>
        </authorList>
    </citation>
    <scope>NUCLEOTIDE SEQUENCE [LARGE SCALE GENOMIC DNA]</scope>
    <source>
        <strain evidence="2 3">DSM 46092</strain>
    </source>
</reference>
<accession>A0A2A9F9Q9</accession>
<feature type="domain" description="RNA polymerase sigma-70 region 4" evidence="1">
    <location>
        <begin position="247"/>
        <end position="294"/>
    </location>
</feature>
<dbReference type="Gene3D" id="1.10.1740.10">
    <property type="match status" value="1"/>
</dbReference>
<dbReference type="RefSeq" id="WP_098512176.1">
    <property type="nucleotide sequence ID" value="NZ_JBIAKZ010000002.1"/>
</dbReference>
<dbReference type="GO" id="GO:0006352">
    <property type="term" value="P:DNA-templated transcription initiation"/>
    <property type="evidence" value="ECO:0007669"/>
    <property type="project" value="InterPro"/>
</dbReference>
<evidence type="ECO:0000313" key="2">
    <source>
        <dbReference type="EMBL" id="PFG48094.1"/>
    </source>
</evidence>
<proteinExistence type="predicted"/>
<evidence type="ECO:0000259" key="1">
    <source>
        <dbReference type="Pfam" id="PF04545"/>
    </source>
</evidence>
<dbReference type="Pfam" id="PF04545">
    <property type="entry name" value="Sigma70_r4"/>
    <property type="match status" value="1"/>
</dbReference>
<dbReference type="Proteomes" id="UP000243542">
    <property type="component" value="Unassembled WGS sequence"/>
</dbReference>
<dbReference type="InterPro" id="IPR013325">
    <property type="entry name" value="RNA_pol_sigma_r2"/>
</dbReference>
<keyword evidence="3" id="KW-1185">Reference proteome</keyword>
<evidence type="ECO:0000313" key="3">
    <source>
        <dbReference type="Proteomes" id="UP000243542"/>
    </source>
</evidence>
<dbReference type="EMBL" id="PDJK01000002">
    <property type="protein sequence ID" value="PFG48094.1"/>
    <property type="molecule type" value="Genomic_DNA"/>
</dbReference>
<dbReference type="SUPFAM" id="SSF88659">
    <property type="entry name" value="Sigma3 and sigma4 domains of RNA polymerase sigma factors"/>
    <property type="match status" value="1"/>
</dbReference>
<protein>
    <submittedName>
        <fullName evidence="2">RNA polymerase sigma factor (Sigma-70 family)</fullName>
    </submittedName>
</protein>
<dbReference type="Gene3D" id="1.10.10.10">
    <property type="entry name" value="Winged helix-like DNA-binding domain superfamily/Winged helix DNA-binding domain"/>
    <property type="match status" value="1"/>
</dbReference>